<evidence type="ECO:0000256" key="3">
    <source>
        <dbReference type="SAM" id="Phobius"/>
    </source>
</evidence>
<dbReference type="GO" id="GO:0016020">
    <property type="term" value="C:membrane"/>
    <property type="evidence" value="ECO:0007669"/>
    <property type="project" value="InterPro"/>
</dbReference>
<reference evidence="4" key="2">
    <citation type="submission" date="2021-04" db="EMBL/GenBank/DDBJ databases">
        <authorList>
            <person name="Gilroy R."/>
        </authorList>
    </citation>
    <scope>NUCLEOTIDE SEQUENCE</scope>
    <source>
        <strain evidence="4">CHK195-6426</strain>
    </source>
</reference>
<comment type="caution">
    <text evidence="4">The sequence shown here is derived from an EMBL/GenBank/DDBJ whole genome shotgun (WGS) entry which is preliminary data.</text>
</comment>
<dbReference type="GO" id="GO:0009847">
    <property type="term" value="P:spore germination"/>
    <property type="evidence" value="ECO:0007669"/>
    <property type="project" value="InterPro"/>
</dbReference>
<dbReference type="InterPro" id="IPR050768">
    <property type="entry name" value="UPF0353/GerABKA_families"/>
</dbReference>
<evidence type="ECO:0000256" key="1">
    <source>
        <dbReference type="ARBA" id="ARBA00005278"/>
    </source>
</evidence>
<gene>
    <name evidence="4" type="ORF">H9742_07205</name>
</gene>
<protein>
    <submittedName>
        <fullName evidence="4">Spore germination protein</fullName>
    </submittedName>
</protein>
<keyword evidence="3" id="KW-0812">Transmembrane</keyword>
<sequence>MTEKLSKNLTENIEQIKKLLPVGTSFDLITRELFLGDAKSYFLGINGFCRTEILQQIFADLQNPWYTRDSQVEDIVRYMNAKIGYAQVSLTGAWDDILKNVLSGPCALFIDGFDQAILIDVRSYPTRGIAEPDAEKVTRGARDGFVETLLFNANLIRRRVRSPHLCFAMHSVGSESRTDVAVAYLRCSVNENLLEALSKSIDSLKVTSLTMGAKSLEELLVKKRWWNPLPSIQVTERPDIACSYLEEGHILILVDNSPLVLILPCTIFQFTQSAEDYYKSPLVGTYFRLVRFVCIPVSLLLMPVFLLITAYFPQTAERLRILSTESPSALELIIYVLAVEFILDLFKYSASVTSSRFSGSLSIVGGLIIGDIAVSLNWASTEVLFYAAVTLLASLSLSSMEFSDALRIYRLFLIISTALFGIWGFFISVILVSFSIATTPTFGGMSYFWPLFPFNGPALKKLLFRSPTAKAQPCQVWDRGKVH</sequence>
<comment type="similarity">
    <text evidence="1">Belongs to the GerABKA family.</text>
</comment>
<name>A0A9D1R420_9FIRM</name>
<evidence type="ECO:0000313" key="4">
    <source>
        <dbReference type="EMBL" id="HIW81306.1"/>
    </source>
</evidence>
<feature type="transmembrane region" description="Helical" evidence="3">
    <location>
        <begin position="357"/>
        <end position="377"/>
    </location>
</feature>
<dbReference type="PANTHER" id="PTHR22550">
    <property type="entry name" value="SPORE GERMINATION PROTEIN"/>
    <property type="match status" value="1"/>
</dbReference>
<dbReference type="Proteomes" id="UP000824265">
    <property type="component" value="Unassembled WGS sequence"/>
</dbReference>
<dbReference type="Pfam" id="PF03323">
    <property type="entry name" value="GerA"/>
    <property type="match status" value="1"/>
</dbReference>
<feature type="transmembrane region" description="Helical" evidence="3">
    <location>
        <begin position="383"/>
        <end position="400"/>
    </location>
</feature>
<dbReference type="PANTHER" id="PTHR22550:SF9">
    <property type="entry name" value="STAGE V SPORULATION PROTEIN AF"/>
    <property type="match status" value="1"/>
</dbReference>
<dbReference type="AlphaFoldDB" id="A0A9D1R420"/>
<dbReference type="InterPro" id="IPR004995">
    <property type="entry name" value="Spore_Ger"/>
</dbReference>
<reference evidence="4" key="1">
    <citation type="journal article" date="2021" name="PeerJ">
        <title>Extensive microbial diversity within the chicken gut microbiome revealed by metagenomics and culture.</title>
        <authorList>
            <person name="Gilroy R."/>
            <person name="Ravi A."/>
            <person name="Getino M."/>
            <person name="Pursley I."/>
            <person name="Horton D.L."/>
            <person name="Alikhan N.F."/>
            <person name="Baker D."/>
            <person name="Gharbi K."/>
            <person name="Hall N."/>
            <person name="Watson M."/>
            <person name="Adriaenssens E.M."/>
            <person name="Foster-Nyarko E."/>
            <person name="Jarju S."/>
            <person name="Secka A."/>
            <person name="Antonio M."/>
            <person name="Oren A."/>
            <person name="Chaudhuri R.R."/>
            <person name="La Ragione R."/>
            <person name="Hildebrand F."/>
            <person name="Pallen M.J."/>
        </authorList>
    </citation>
    <scope>NUCLEOTIDE SEQUENCE</scope>
    <source>
        <strain evidence="4">CHK195-6426</strain>
    </source>
</reference>
<keyword evidence="3" id="KW-1133">Transmembrane helix</keyword>
<proteinExistence type="inferred from homology"/>
<feature type="transmembrane region" description="Helical" evidence="3">
    <location>
        <begin position="289"/>
        <end position="312"/>
    </location>
</feature>
<dbReference type="PIRSF" id="PIRSF005690">
    <property type="entry name" value="GerBA"/>
    <property type="match status" value="1"/>
</dbReference>
<organism evidence="4 5">
    <name type="scientific">Candidatus Acetatifactor stercoripullorum</name>
    <dbReference type="NCBI Taxonomy" id="2838414"/>
    <lineage>
        <taxon>Bacteria</taxon>
        <taxon>Bacillati</taxon>
        <taxon>Bacillota</taxon>
        <taxon>Clostridia</taxon>
        <taxon>Lachnospirales</taxon>
        <taxon>Lachnospiraceae</taxon>
        <taxon>Acetatifactor</taxon>
    </lineage>
</organism>
<dbReference type="EMBL" id="DXGH01000038">
    <property type="protein sequence ID" value="HIW81306.1"/>
    <property type="molecule type" value="Genomic_DNA"/>
</dbReference>
<evidence type="ECO:0000313" key="5">
    <source>
        <dbReference type="Proteomes" id="UP000824265"/>
    </source>
</evidence>
<evidence type="ECO:0000256" key="2">
    <source>
        <dbReference type="ARBA" id="ARBA00023136"/>
    </source>
</evidence>
<feature type="transmembrane region" description="Helical" evidence="3">
    <location>
        <begin position="412"/>
        <end position="437"/>
    </location>
</feature>
<keyword evidence="2 3" id="KW-0472">Membrane</keyword>
<accession>A0A9D1R420</accession>